<dbReference type="InterPro" id="IPR008977">
    <property type="entry name" value="PHM/PNGase_F_dom_sf"/>
</dbReference>
<protein>
    <recommendedName>
        <fullName evidence="7">Cytochrome c domain-containing protein</fullName>
    </recommendedName>
</protein>
<evidence type="ECO:0000256" key="3">
    <source>
        <dbReference type="ARBA" id="ARBA00023004"/>
    </source>
</evidence>
<feature type="domain" description="Cytochrome c" evidence="7">
    <location>
        <begin position="14"/>
        <end position="108"/>
    </location>
</feature>
<feature type="chain" id="PRO_5021800932" description="Cytochrome c domain-containing protein" evidence="6">
    <location>
        <begin position="22"/>
        <end position="458"/>
    </location>
</feature>
<evidence type="ECO:0000256" key="2">
    <source>
        <dbReference type="ARBA" id="ARBA00022723"/>
    </source>
</evidence>
<evidence type="ECO:0000259" key="7">
    <source>
        <dbReference type="PROSITE" id="PS51007"/>
    </source>
</evidence>
<dbReference type="InterPro" id="IPR036939">
    <property type="entry name" value="Cu2_ascorb_mOase_N_sf"/>
</dbReference>
<feature type="signal peptide" evidence="6">
    <location>
        <begin position="1"/>
        <end position="21"/>
    </location>
</feature>
<dbReference type="InterPro" id="IPR009056">
    <property type="entry name" value="Cyt_c-like_dom"/>
</dbReference>
<evidence type="ECO:0000256" key="1">
    <source>
        <dbReference type="ARBA" id="ARBA00022617"/>
    </source>
</evidence>
<dbReference type="InterPro" id="IPR036909">
    <property type="entry name" value="Cyt_c-like_dom_sf"/>
</dbReference>
<accession>A0A511R0C2</accession>
<name>A0A511R0C2_9DEIN</name>
<sequence>MPKRLPLLVFLALGSIAAGPAQPPTYYGEVAEILQANCAGCHTEGGIAPFPLDDARWARNMAAAIADSVKQGRMPPWPPGEGTPPLKDERKLSASAKAALVAWAEAGAPLGDPRPVAAKAAVPAPQPDLVATLNPPYTPDDALQDDYRCFLMPATFDRDTYMTGYKIIPGDKRSVHHVILFLIGPDMVEAAEAKDRAEPGPGWKCFGGPGLSSDPRNIGGILGFWVPGGGATLLPEGTGRLLRAGSRVVMQVHYNTASGANPDATQMALYLAPKGVQLKRLVGMTLAAPVEIRCPPGLTGEACTREYARARTELGFIADWIHLLCNTSIEGYAQRNVGDGSRQATSCDWTAQSAMEVYGVTAHMHLRGVEFKVEVNPGTAGARTLFYIPQWNFQWQGEYWYQTPLRLRQGDRVRVTCVHDNKSAIPGPGGEILPPRYMTWGEGTTDEMCLGSLFGVRE</sequence>
<keyword evidence="6" id="KW-0732">Signal</keyword>
<evidence type="ECO:0000313" key="8">
    <source>
        <dbReference type="EMBL" id="GEM83069.1"/>
    </source>
</evidence>
<dbReference type="OrthoDB" id="258766at2"/>
<dbReference type="SUPFAM" id="SSF46626">
    <property type="entry name" value="Cytochrome c"/>
    <property type="match status" value="1"/>
</dbReference>
<dbReference type="InterPro" id="IPR014784">
    <property type="entry name" value="Cu2_ascorb_mOase-like_C"/>
</dbReference>
<dbReference type="Pfam" id="PF13442">
    <property type="entry name" value="Cytochrome_CBB3"/>
    <property type="match status" value="1"/>
</dbReference>
<dbReference type="EMBL" id="BJXL01000030">
    <property type="protein sequence ID" value="GEM83069.1"/>
    <property type="molecule type" value="Genomic_DNA"/>
</dbReference>
<keyword evidence="4" id="KW-1015">Disulfide bond</keyword>
<comment type="caution">
    <text evidence="8">The sequence shown here is derived from an EMBL/GenBank/DDBJ whole genome shotgun (WGS) entry which is preliminary data.</text>
</comment>
<proteinExistence type="predicted"/>
<evidence type="ECO:0000256" key="6">
    <source>
        <dbReference type="SAM" id="SignalP"/>
    </source>
</evidence>
<evidence type="ECO:0000256" key="5">
    <source>
        <dbReference type="PROSITE-ProRule" id="PRU00433"/>
    </source>
</evidence>
<dbReference type="SUPFAM" id="SSF49742">
    <property type="entry name" value="PHM/PNGase F"/>
    <property type="match status" value="2"/>
</dbReference>
<dbReference type="GO" id="GO:0016715">
    <property type="term" value="F:oxidoreductase activity, acting on paired donors, with incorporation or reduction of molecular oxygen, reduced ascorbate as one donor, and incorporation of one atom of oxygen"/>
    <property type="evidence" value="ECO:0007669"/>
    <property type="project" value="InterPro"/>
</dbReference>
<keyword evidence="1 5" id="KW-0349">Heme</keyword>
<organism evidence="8 9">
    <name type="scientific">Meiothermus hypogaeus NBRC 106114</name>
    <dbReference type="NCBI Taxonomy" id="1227553"/>
    <lineage>
        <taxon>Bacteria</taxon>
        <taxon>Thermotogati</taxon>
        <taxon>Deinococcota</taxon>
        <taxon>Deinococci</taxon>
        <taxon>Thermales</taxon>
        <taxon>Thermaceae</taxon>
        <taxon>Meiothermus</taxon>
    </lineage>
</organism>
<gene>
    <name evidence="8" type="ORF">MHY01S_12350</name>
</gene>
<dbReference type="GO" id="GO:0009055">
    <property type="term" value="F:electron transfer activity"/>
    <property type="evidence" value="ECO:0007669"/>
    <property type="project" value="InterPro"/>
</dbReference>
<dbReference type="Proteomes" id="UP000321197">
    <property type="component" value="Unassembled WGS sequence"/>
</dbReference>
<dbReference type="Gene3D" id="1.10.760.10">
    <property type="entry name" value="Cytochrome c-like domain"/>
    <property type="match status" value="1"/>
</dbReference>
<dbReference type="PROSITE" id="PS51007">
    <property type="entry name" value="CYTC"/>
    <property type="match status" value="1"/>
</dbReference>
<dbReference type="GO" id="GO:0020037">
    <property type="term" value="F:heme binding"/>
    <property type="evidence" value="ECO:0007669"/>
    <property type="project" value="InterPro"/>
</dbReference>
<keyword evidence="3 5" id="KW-0408">Iron</keyword>
<evidence type="ECO:0000313" key="9">
    <source>
        <dbReference type="Proteomes" id="UP000321197"/>
    </source>
</evidence>
<dbReference type="GO" id="GO:0005507">
    <property type="term" value="F:copper ion binding"/>
    <property type="evidence" value="ECO:0007669"/>
    <property type="project" value="InterPro"/>
</dbReference>
<dbReference type="AlphaFoldDB" id="A0A511R0C2"/>
<dbReference type="Gene3D" id="2.60.120.310">
    <property type="entry name" value="Copper type II, ascorbate-dependent monooxygenase, N-terminal domain"/>
    <property type="match status" value="1"/>
</dbReference>
<reference evidence="8 9" key="1">
    <citation type="submission" date="2019-07" db="EMBL/GenBank/DDBJ databases">
        <title>Whole genome shotgun sequence of Meiothermus hypogaeus NBRC 106114.</title>
        <authorList>
            <person name="Hosoyama A."/>
            <person name="Uohara A."/>
            <person name="Ohji S."/>
            <person name="Ichikawa N."/>
        </authorList>
    </citation>
    <scope>NUCLEOTIDE SEQUENCE [LARGE SCALE GENOMIC DNA]</scope>
    <source>
        <strain evidence="8 9">NBRC 106114</strain>
    </source>
</reference>
<keyword evidence="2 5" id="KW-0479">Metal-binding</keyword>
<dbReference type="RefSeq" id="WP_119341684.1">
    <property type="nucleotide sequence ID" value="NZ_BJXL01000030.1"/>
</dbReference>
<dbReference type="Gene3D" id="2.60.120.230">
    <property type="match status" value="1"/>
</dbReference>
<evidence type="ECO:0000256" key="4">
    <source>
        <dbReference type="ARBA" id="ARBA00023157"/>
    </source>
</evidence>